<accession>J9EZH9</accession>
<evidence type="ECO:0000313" key="1">
    <source>
        <dbReference type="EMBL" id="EJW87648.1"/>
    </source>
</evidence>
<gene>
    <name evidence="1" type="ORF">WUBG_01443</name>
</gene>
<dbReference type="AlphaFoldDB" id="J9EZH9"/>
<sequence length="108" mass="12188">MDVNINRSLLPEEKTELLSSHLATISSHIQQYTTILLPAIFTYRNEDGPFTKTNSVVGSVTFSNLETEEAKNDNMIHQKGSQEEFVKNQTTGMCHQSINQSISYHQSI</sequence>
<protein>
    <submittedName>
        <fullName evidence="1">Uncharacterized protein</fullName>
    </submittedName>
</protein>
<organism evidence="1 2">
    <name type="scientific">Wuchereria bancrofti</name>
    <dbReference type="NCBI Taxonomy" id="6293"/>
    <lineage>
        <taxon>Eukaryota</taxon>
        <taxon>Metazoa</taxon>
        <taxon>Ecdysozoa</taxon>
        <taxon>Nematoda</taxon>
        <taxon>Chromadorea</taxon>
        <taxon>Rhabditida</taxon>
        <taxon>Spirurina</taxon>
        <taxon>Spiruromorpha</taxon>
        <taxon>Filarioidea</taxon>
        <taxon>Onchocercidae</taxon>
        <taxon>Wuchereria</taxon>
    </lineage>
</organism>
<reference evidence="2" key="1">
    <citation type="submission" date="2012-08" db="EMBL/GenBank/DDBJ databases">
        <title>The Genome Sequence of Wuchereria bancrofti.</title>
        <authorList>
            <person name="Nutman T.B."/>
            <person name="Fink D.L."/>
            <person name="Russ C."/>
            <person name="Young S."/>
            <person name="Zeng Q."/>
            <person name="Koehrsen M."/>
            <person name="Alvarado L."/>
            <person name="Berlin A."/>
            <person name="Chapman S.B."/>
            <person name="Chen Z."/>
            <person name="Freedman E."/>
            <person name="Gellesch M."/>
            <person name="Goldberg J."/>
            <person name="Griggs A."/>
            <person name="Gujja S."/>
            <person name="Heilman E.R."/>
            <person name="Heiman D."/>
            <person name="Hepburn T."/>
            <person name="Howarth C."/>
            <person name="Jen D."/>
            <person name="Larson L."/>
            <person name="Lewis B."/>
            <person name="Mehta T."/>
            <person name="Park D."/>
            <person name="Pearson M."/>
            <person name="Roberts A."/>
            <person name="Saif S."/>
            <person name="Shea T."/>
            <person name="Shenoy N."/>
            <person name="Sisk P."/>
            <person name="Stolte C."/>
            <person name="Sykes S."/>
            <person name="Walk T."/>
            <person name="White J."/>
            <person name="Yandava C."/>
            <person name="Haas B."/>
            <person name="Henn M.R."/>
            <person name="Nusbaum C."/>
            <person name="Birren B."/>
        </authorList>
    </citation>
    <scope>NUCLEOTIDE SEQUENCE [LARGE SCALE GENOMIC DNA]</scope>
    <source>
        <strain evidence="2">NA</strain>
    </source>
</reference>
<proteinExistence type="predicted"/>
<name>J9EZH9_WUCBA</name>
<dbReference type="Proteomes" id="UP000004810">
    <property type="component" value="Unassembled WGS sequence"/>
</dbReference>
<comment type="caution">
    <text evidence="1">The sequence shown here is derived from an EMBL/GenBank/DDBJ whole genome shotgun (WGS) entry which is preliminary data.</text>
</comment>
<dbReference type="EMBL" id="ADBV01000328">
    <property type="protein sequence ID" value="EJW87648.1"/>
    <property type="molecule type" value="Genomic_DNA"/>
</dbReference>
<evidence type="ECO:0000313" key="2">
    <source>
        <dbReference type="Proteomes" id="UP000004810"/>
    </source>
</evidence>